<keyword evidence="1" id="KW-0812">Transmembrane</keyword>
<dbReference type="Proteomes" id="UP000091979">
    <property type="component" value="Unassembled WGS sequence"/>
</dbReference>
<protein>
    <submittedName>
        <fullName evidence="2">Uncharacterized protein</fullName>
    </submittedName>
</protein>
<dbReference type="PATRIC" id="fig|1560234.3.peg.362"/>
<name>A0A1B7XE69_9BACT</name>
<evidence type="ECO:0000313" key="3">
    <source>
        <dbReference type="Proteomes" id="UP000091979"/>
    </source>
</evidence>
<reference evidence="2 3" key="1">
    <citation type="submission" date="2015-01" db="EMBL/GenBank/DDBJ databases">
        <title>Desulfovibrio sp. JC271 draft genome sequence.</title>
        <authorList>
            <person name="Shivani Y."/>
            <person name="Subhash Y."/>
            <person name="Sasikala C."/>
            <person name="Ramana C.V."/>
        </authorList>
    </citation>
    <scope>NUCLEOTIDE SEQUENCE [LARGE SCALE GENOMIC DNA]</scope>
    <source>
        <strain evidence="2 3">JC271</strain>
    </source>
</reference>
<evidence type="ECO:0000313" key="2">
    <source>
        <dbReference type="EMBL" id="OBQ52443.1"/>
    </source>
</evidence>
<keyword evidence="3" id="KW-1185">Reference proteome</keyword>
<gene>
    <name evidence="2" type="ORF">SP90_07740</name>
</gene>
<proteinExistence type="predicted"/>
<accession>A0A1B7XE69</accession>
<keyword evidence="1" id="KW-1133">Transmembrane helix</keyword>
<feature type="transmembrane region" description="Helical" evidence="1">
    <location>
        <begin position="15"/>
        <end position="40"/>
    </location>
</feature>
<evidence type="ECO:0000256" key="1">
    <source>
        <dbReference type="SAM" id="Phobius"/>
    </source>
</evidence>
<organism evidence="2 3">
    <name type="scientific">Halodesulfovibrio spirochaetisodalis</name>
    <dbReference type="NCBI Taxonomy" id="1560234"/>
    <lineage>
        <taxon>Bacteria</taxon>
        <taxon>Pseudomonadati</taxon>
        <taxon>Thermodesulfobacteriota</taxon>
        <taxon>Desulfovibrionia</taxon>
        <taxon>Desulfovibrionales</taxon>
        <taxon>Desulfovibrionaceae</taxon>
        <taxon>Halodesulfovibrio</taxon>
    </lineage>
</organism>
<sequence length="64" mass="7152">MYTCALYATSGSAEFSIAVIFLTTCVEQCVYIMLVSWVAVRIMENGFHAYVDQKTSCAENRSVE</sequence>
<dbReference type="EMBL" id="JXMS01000010">
    <property type="protein sequence ID" value="OBQ52443.1"/>
    <property type="molecule type" value="Genomic_DNA"/>
</dbReference>
<dbReference type="STRING" id="1560234.SP90_07740"/>
<comment type="caution">
    <text evidence="2">The sequence shown here is derived from an EMBL/GenBank/DDBJ whole genome shotgun (WGS) entry which is preliminary data.</text>
</comment>
<dbReference type="AlphaFoldDB" id="A0A1B7XE69"/>
<keyword evidence="1" id="KW-0472">Membrane</keyword>